<dbReference type="PANTHER" id="PTHR43133">
    <property type="entry name" value="RNA POLYMERASE ECF-TYPE SIGMA FACTO"/>
    <property type="match status" value="1"/>
</dbReference>
<dbReference type="InterPro" id="IPR013249">
    <property type="entry name" value="RNA_pol_sigma70_r4_t2"/>
</dbReference>
<evidence type="ECO:0000259" key="6">
    <source>
        <dbReference type="Pfam" id="PF04542"/>
    </source>
</evidence>
<dbReference type="AlphaFoldDB" id="A0A5C6RJB6"/>
<keyword evidence="5" id="KW-0804">Transcription</keyword>
<dbReference type="PANTHER" id="PTHR43133:SF8">
    <property type="entry name" value="RNA POLYMERASE SIGMA FACTOR HI_1459-RELATED"/>
    <property type="match status" value="1"/>
</dbReference>
<dbReference type="Pfam" id="PF08281">
    <property type="entry name" value="Sigma70_r4_2"/>
    <property type="match status" value="1"/>
</dbReference>
<dbReference type="Pfam" id="PF04542">
    <property type="entry name" value="Sigma70_r2"/>
    <property type="match status" value="1"/>
</dbReference>
<dbReference type="Proteomes" id="UP000321580">
    <property type="component" value="Unassembled WGS sequence"/>
</dbReference>
<comment type="caution">
    <text evidence="8">The sequence shown here is derived from an EMBL/GenBank/DDBJ whole genome shotgun (WGS) entry which is preliminary data.</text>
</comment>
<sequence>MRQTAGLPYFASCKRSICLANSMVVPEKICAPLTDQQIICKAREEADFFSCLFSRYEGALLRYIHRLTAVEHAQAEDILQEAFIQIWRNINAYDEEMKFSSWAYRIVHNKAISSWRKSRSFGKNKQLPLAALQESTAFLQEELQVSAPNTETEQALQMALAELSEKYRSVITLYYLEEKNYQEISDILRLPEGTVATRLNRARQKLRLALQASRHNT</sequence>
<keyword evidence="9" id="KW-1185">Reference proteome</keyword>
<dbReference type="GO" id="GO:0006352">
    <property type="term" value="P:DNA-templated transcription initiation"/>
    <property type="evidence" value="ECO:0007669"/>
    <property type="project" value="InterPro"/>
</dbReference>
<organism evidence="8 9">
    <name type="scientific">Phaeodactylibacter luteus</name>
    <dbReference type="NCBI Taxonomy" id="1564516"/>
    <lineage>
        <taxon>Bacteria</taxon>
        <taxon>Pseudomonadati</taxon>
        <taxon>Bacteroidota</taxon>
        <taxon>Saprospiria</taxon>
        <taxon>Saprospirales</taxon>
        <taxon>Haliscomenobacteraceae</taxon>
        <taxon>Phaeodactylibacter</taxon>
    </lineage>
</organism>
<comment type="similarity">
    <text evidence="1">Belongs to the sigma-70 factor family. ECF subfamily.</text>
</comment>
<dbReference type="GO" id="GO:0016987">
    <property type="term" value="F:sigma factor activity"/>
    <property type="evidence" value="ECO:0007669"/>
    <property type="project" value="UniProtKB-KW"/>
</dbReference>
<dbReference type="EMBL" id="VOOR01000030">
    <property type="protein sequence ID" value="TXB62401.1"/>
    <property type="molecule type" value="Genomic_DNA"/>
</dbReference>
<evidence type="ECO:0000259" key="7">
    <source>
        <dbReference type="Pfam" id="PF08281"/>
    </source>
</evidence>
<dbReference type="Gene3D" id="1.10.1740.10">
    <property type="match status" value="1"/>
</dbReference>
<evidence type="ECO:0000256" key="4">
    <source>
        <dbReference type="ARBA" id="ARBA00023125"/>
    </source>
</evidence>
<dbReference type="SUPFAM" id="SSF88946">
    <property type="entry name" value="Sigma2 domain of RNA polymerase sigma factors"/>
    <property type="match status" value="1"/>
</dbReference>
<feature type="domain" description="RNA polymerase sigma factor 70 region 4 type 2" evidence="7">
    <location>
        <begin position="154"/>
        <end position="206"/>
    </location>
</feature>
<dbReference type="CDD" id="cd06171">
    <property type="entry name" value="Sigma70_r4"/>
    <property type="match status" value="1"/>
</dbReference>
<dbReference type="InterPro" id="IPR036388">
    <property type="entry name" value="WH-like_DNA-bd_sf"/>
</dbReference>
<dbReference type="OrthoDB" id="1027298at2"/>
<dbReference type="RefSeq" id="WP_147168187.1">
    <property type="nucleotide sequence ID" value="NZ_VOOR01000030.1"/>
</dbReference>
<evidence type="ECO:0000256" key="2">
    <source>
        <dbReference type="ARBA" id="ARBA00023015"/>
    </source>
</evidence>
<dbReference type="NCBIfam" id="TIGR02937">
    <property type="entry name" value="sigma70-ECF"/>
    <property type="match status" value="1"/>
</dbReference>
<keyword evidence="3" id="KW-0731">Sigma factor</keyword>
<dbReference type="Gene3D" id="1.10.10.10">
    <property type="entry name" value="Winged helix-like DNA-binding domain superfamily/Winged helix DNA-binding domain"/>
    <property type="match status" value="1"/>
</dbReference>
<evidence type="ECO:0000256" key="5">
    <source>
        <dbReference type="ARBA" id="ARBA00023163"/>
    </source>
</evidence>
<protein>
    <submittedName>
        <fullName evidence="8">RNA polymerase sigma factor</fullName>
    </submittedName>
</protein>
<dbReference type="GO" id="GO:0003677">
    <property type="term" value="F:DNA binding"/>
    <property type="evidence" value="ECO:0007669"/>
    <property type="project" value="UniProtKB-KW"/>
</dbReference>
<dbReference type="InterPro" id="IPR007627">
    <property type="entry name" value="RNA_pol_sigma70_r2"/>
</dbReference>
<evidence type="ECO:0000256" key="1">
    <source>
        <dbReference type="ARBA" id="ARBA00010641"/>
    </source>
</evidence>
<accession>A0A5C6RJB6</accession>
<name>A0A5C6RJB6_9BACT</name>
<feature type="domain" description="RNA polymerase sigma-70 region 2" evidence="6">
    <location>
        <begin position="52"/>
        <end position="119"/>
    </location>
</feature>
<dbReference type="InterPro" id="IPR013324">
    <property type="entry name" value="RNA_pol_sigma_r3/r4-like"/>
</dbReference>
<gene>
    <name evidence="8" type="ORF">FRY97_14055</name>
</gene>
<evidence type="ECO:0000313" key="8">
    <source>
        <dbReference type="EMBL" id="TXB62401.1"/>
    </source>
</evidence>
<dbReference type="InterPro" id="IPR013325">
    <property type="entry name" value="RNA_pol_sigma_r2"/>
</dbReference>
<proteinExistence type="inferred from homology"/>
<dbReference type="InterPro" id="IPR014284">
    <property type="entry name" value="RNA_pol_sigma-70_dom"/>
</dbReference>
<evidence type="ECO:0000313" key="9">
    <source>
        <dbReference type="Proteomes" id="UP000321580"/>
    </source>
</evidence>
<reference evidence="8 9" key="1">
    <citation type="submission" date="2019-08" db="EMBL/GenBank/DDBJ databases">
        <title>Genome of Phaeodactylibacter luteus.</title>
        <authorList>
            <person name="Bowman J.P."/>
        </authorList>
    </citation>
    <scope>NUCLEOTIDE SEQUENCE [LARGE SCALE GENOMIC DNA]</scope>
    <source>
        <strain evidence="8 9">KCTC 42180</strain>
    </source>
</reference>
<dbReference type="SUPFAM" id="SSF88659">
    <property type="entry name" value="Sigma3 and sigma4 domains of RNA polymerase sigma factors"/>
    <property type="match status" value="1"/>
</dbReference>
<keyword evidence="4" id="KW-0238">DNA-binding</keyword>
<dbReference type="InterPro" id="IPR039425">
    <property type="entry name" value="RNA_pol_sigma-70-like"/>
</dbReference>
<keyword evidence="2" id="KW-0805">Transcription regulation</keyword>
<evidence type="ECO:0000256" key="3">
    <source>
        <dbReference type="ARBA" id="ARBA00023082"/>
    </source>
</evidence>